<reference evidence="3" key="1">
    <citation type="submission" date="2016-09" db="EMBL/GenBank/DDBJ databases">
        <title>Comparative genomics of the Campylobacter concisus group.</title>
        <authorList>
            <person name="Miller W.G."/>
            <person name="Yee E."/>
            <person name="Chapman M.H."/>
            <person name="Huynh S."/>
            <person name="Bono J.L."/>
            <person name="On S.L.W."/>
            <person name="StLeger J."/>
            <person name="Foster G."/>
            <person name="Parker C.T."/>
        </authorList>
    </citation>
    <scope>NUCLEOTIDE SEQUENCE [LARGE SCALE GENOMIC DNA]</scope>
    <source>
        <strain evidence="3">RM18021</strain>
    </source>
</reference>
<evidence type="ECO:0000313" key="2">
    <source>
        <dbReference type="EMBL" id="AQW88109.1"/>
    </source>
</evidence>
<protein>
    <submittedName>
        <fullName evidence="2">Putative lipooligosaccharide transport system, substrate-binding component (LptC family)</fullName>
    </submittedName>
</protein>
<gene>
    <name evidence="2" type="ORF">CPIN18021_1315</name>
</gene>
<dbReference type="RefSeq" id="WP_078423650.1">
    <property type="nucleotide sequence ID" value="NZ_CP017018.1"/>
</dbReference>
<keyword evidence="1" id="KW-0472">Membrane</keyword>
<organism evidence="2 3">
    <name type="scientific">Campylobacter pinnipediorum subsp. caledonicus</name>
    <dbReference type="NCBI Taxonomy" id="1874362"/>
    <lineage>
        <taxon>Bacteria</taxon>
        <taxon>Pseudomonadati</taxon>
        <taxon>Campylobacterota</taxon>
        <taxon>Epsilonproteobacteria</taxon>
        <taxon>Campylobacterales</taxon>
        <taxon>Campylobacteraceae</taxon>
        <taxon>Campylobacter</taxon>
    </lineage>
</organism>
<dbReference type="GO" id="GO:0015221">
    <property type="term" value="F:lipopolysaccharide transmembrane transporter activity"/>
    <property type="evidence" value="ECO:0007669"/>
    <property type="project" value="InterPro"/>
</dbReference>
<dbReference type="Gene3D" id="2.60.450.10">
    <property type="entry name" value="Lipopolysaccharide (LPS) transport protein A like domain"/>
    <property type="match status" value="1"/>
</dbReference>
<dbReference type="GeneID" id="56566906"/>
<feature type="transmembrane region" description="Helical" evidence="1">
    <location>
        <begin position="5"/>
        <end position="22"/>
    </location>
</feature>
<evidence type="ECO:0000256" key="1">
    <source>
        <dbReference type="SAM" id="Phobius"/>
    </source>
</evidence>
<name>A0A1S6U8T9_9BACT</name>
<dbReference type="NCBIfam" id="TIGR04409">
    <property type="entry name" value="LptC_YrbK"/>
    <property type="match status" value="1"/>
</dbReference>
<dbReference type="EMBL" id="CP017258">
    <property type="protein sequence ID" value="AQW88109.1"/>
    <property type="molecule type" value="Genomic_DNA"/>
</dbReference>
<dbReference type="Pfam" id="PF06835">
    <property type="entry name" value="LptC"/>
    <property type="match status" value="1"/>
</dbReference>
<dbReference type="InterPro" id="IPR010664">
    <property type="entry name" value="LipoPS_assembly_LptC-rel"/>
</dbReference>
<proteinExistence type="predicted"/>
<dbReference type="KEGG" id="cpin:CPIN18020_1266"/>
<keyword evidence="3" id="KW-1185">Reference proteome</keyword>
<sequence>MVIKIFYIIVTIFSISMVFLASSNPYMAENFATDFSISNIQINDVVDYEIDNEKISAKYEAKEINRYKANDELVHFRANFINSNLNNFLKADKAIIKGEEIKLRQNVNYENNQSLTFKSQEAIYHKKDKTLMSNTDFVITKNENNITGTNIIYDLNNKITKAKGVKIWINQN</sequence>
<accession>A0A1S6U8T9</accession>
<dbReference type="GO" id="GO:0005886">
    <property type="term" value="C:plasma membrane"/>
    <property type="evidence" value="ECO:0007669"/>
    <property type="project" value="InterPro"/>
</dbReference>
<dbReference type="Proteomes" id="UP000190868">
    <property type="component" value="Chromosome"/>
</dbReference>
<keyword evidence="1" id="KW-0812">Transmembrane</keyword>
<dbReference type="AlphaFoldDB" id="A0A1S6U8T9"/>
<dbReference type="InterPro" id="IPR026265">
    <property type="entry name" value="LptC"/>
</dbReference>
<keyword evidence="1" id="KW-1133">Transmembrane helix</keyword>
<evidence type="ECO:0000313" key="3">
    <source>
        <dbReference type="Proteomes" id="UP000190868"/>
    </source>
</evidence>